<dbReference type="Gene3D" id="1.10.8.60">
    <property type="match status" value="1"/>
</dbReference>
<name>A0A364NN70_9GAMM</name>
<dbReference type="InterPro" id="IPR017788">
    <property type="entry name" value="Hda"/>
</dbReference>
<dbReference type="InterPro" id="IPR013317">
    <property type="entry name" value="DnaA_dom"/>
</dbReference>
<evidence type="ECO:0000259" key="2">
    <source>
        <dbReference type="Pfam" id="PF22688"/>
    </source>
</evidence>
<dbReference type="SUPFAM" id="SSF52540">
    <property type="entry name" value="P-loop containing nucleoside triphosphate hydrolases"/>
    <property type="match status" value="1"/>
</dbReference>
<dbReference type="RefSeq" id="WP_112158549.1">
    <property type="nucleotide sequence ID" value="NZ_QKRX01000004.1"/>
</dbReference>
<feature type="domain" description="Hda lid" evidence="2">
    <location>
        <begin position="169"/>
        <end position="233"/>
    </location>
</feature>
<feature type="domain" description="Chromosomal replication initiator protein DnaA ATPAse" evidence="1">
    <location>
        <begin position="18"/>
        <end position="161"/>
    </location>
</feature>
<sequence length="235" mass="26646">MTHVKAPVQLPLGIALRDEARFENFVVGDNGLLISTLEQAASGRGEQYMYFWGGHSHGCSHLLQSCCHLADEHRRHSVYLPIATLIDHDPSIFENMDQLDLVCIDDIELIAGRKEWEEAVFHLYNRMRAAGKTLLISGKKAPAHLRLKLVDLESRLLWGMVLHVYAIDDEAKILALKARAAERGFELSQEVLRYLLHHGSRDMAHLLSVLEKLDHASLSAQRRITIPFVKQVMGW</sequence>
<proteinExistence type="predicted"/>
<dbReference type="InterPro" id="IPR027417">
    <property type="entry name" value="P-loop_NTPase"/>
</dbReference>
<dbReference type="Proteomes" id="UP000250744">
    <property type="component" value="Unassembled WGS sequence"/>
</dbReference>
<dbReference type="PANTHER" id="PTHR30050:SF5">
    <property type="entry name" value="DNAA REGULATORY INACTIVATOR HDA"/>
    <property type="match status" value="1"/>
</dbReference>
<evidence type="ECO:0000313" key="3">
    <source>
        <dbReference type="EMBL" id="RAU18440.1"/>
    </source>
</evidence>
<comment type="caution">
    <text evidence="3">The sequence shown here is derived from an EMBL/GenBank/DDBJ whole genome shotgun (WGS) entry which is preliminary data.</text>
</comment>
<protein>
    <submittedName>
        <fullName evidence="3">DnaA regulatory inactivator Hda</fullName>
    </submittedName>
</protein>
<reference evidence="3 4" key="1">
    <citation type="submission" date="2018-06" db="EMBL/GenBank/DDBJ databases">
        <title>Nitrincola tibetense sp. nov., isolated from Lake XuguoCo on Tibetan Plateau.</title>
        <authorList>
            <person name="Xing P."/>
        </authorList>
    </citation>
    <scope>NUCLEOTIDE SEQUENCE [LARGE SCALE GENOMIC DNA]</scope>
    <source>
        <strain evidence="4">xg18</strain>
    </source>
</reference>
<dbReference type="Pfam" id="PF00308">
    <property type="entry name" value="Bac_DnaA"/>
    <property type="match status" value="1"/>
</dbReference>
<dbReference type="Gene3D" id="3.40.50.300">
    <property type="entry name" value="P-loop containing nucleotide triphosphate hydrolases"/>
    <property type="match status" value="1"/>
</dbReference>
<evidence type="ECO:0000313" key="4">
    <source>
        <dbReference type="Proteomes" id="UP000250744"/>
    </source>
</evidence>
<evidence type="ECO:0000259" key="1">
    <source>
        <dbReference type="Pfam" id="PF00308"/>
    </source>
</evidence>
<organism evidence="3 4">
    <name type="scientific">Nitrincola tibetensis</name>
    <dbReference type="NCBI Taxonomy" id="2219697"/>
    <lineage>
        <taxon>Bacteria</taxon>
        <taxon>Pseudomonadati</taxon>
        <taxon>Pseudomonadota</taxon>
        <taxon>Gammaproteobacteria</taxon>
        <taxon>Oceanospirillales</taxon>
        <taxon>Oceanospirillaceae</taxon>
        <taxon>Nitrincola</taxon>
    </lineage>
</organism>
<keyword evidence="4" id="KW-1185">Reference proteome</keyword>
<dbReference type="PANTHER" id="PTHR30050">
    <property type="entry name" value="CHROMOSOMAL REPLICATION INITIATOR PROTEIN DNAA"/>
    <property type="match status" value="1"/>
</dbReference>
<accession>A0A364NN70</accession>
<dbReference type="InterPro" id="IPR055199">
    <property type="entry name" value="Hda_lid"/>
</dbReference>
<dbReference type="OrthoDB" id="9784878at2"/>
<dbReference type="GO" id="GO:0006270">
    <property type="term" value="P:DNA replication initiation"/>
    <property type="evidence" value="ECO:0007669"/>
    <property type="project" value="TreeGrafter"/>
</dbReference>
<gene>
    <name evidence="3" type="primary">hda</name>
    <name evidence="3" type="ORF">DN062_06600</name>
</gene>
<dbReference type="NCBIfam" id="TIGR03420">
    <property type="entry name" value="DnaA_homol_Hda"/>
    <property type="match status" value="1"/>
</dbReference>
<dbReference type="Pfam" id="PF22688">
    <property type="entry name" value="Hda_lid"/>
    <property type="match status" value="1"/>
</dbReference>
<dbReference type="GO" id="GO:0032297">
    <property type="term" value="P:negative regulation of DNA-templated DNA replication initiation"/>
    <property type="evidence" value="ECO:0007669"/>
    <property type="project" value="InterPro"/>
</dbReference>
<dbReference type="AlphaFoldDB" id="A0A364NN70"/>
<dbReference type="EMBL" id="QKRX01000004">
    <property type="protein sequence ID" value="RAU18440.1"/>
    <property type="molecule type" value="Genomic_DNA"/>
</dbReference>